<dbReference type="Pfam" id="PF20174">
    <property type="entry name" value="DUF6540"/>
    <property type="match status" value="1"/>
</dbReference>
<accession>A0A167WEZ8</accession>
<keyword evidence="2" id="KW-1185">Reference proteome</keyword>
<dbReference type="EMBL" id="AZHD01000005">
    <property type="protein sequence ID" value="OAA63703.1"/>
    <property type="molecule type" value="Genomic_DNA"/>
</dbReference>
<protein>
    <submittedName>
        <fullName evidence="1">Uncharacterized protein</fullName>
    </submittedName>
</protein>
<dbReference type="STRING" id="1081102.A0A167WEZ8"/>
<dbReference type="AlphaFoldDB" id="A0A167WEZ8"/>
<dbReference type="InterPro" id="IPR046670">
    <property type="entry name" value="DUF6540"/>
</dbReference>
<comment type="caution">
    <text evidence="1">The sequence shown here is derived from an EMBL/GenBank/DDBJ whole genome shotgun (WGS) entry which is preliminary data.</text>
</comment>
<proteinExistence type="predicted"/>
<gene>
    <name evidence="1" type="ORF">SPI_03866</name>
</gene>
<evidence type="ECO:0000313" key="2">
    <source>
        <dbReference type="Proteomes" id="UP000076874"/>
    </source>
</evidence>
<sequence>MVLYAYLVALHEKLHVPAHWAILVTKTENGTQGAKYHAIGHPFRGYSVEVIDNYDVNTIRERHTLVFLGRLDDAWTDRLASAARSVAAPGISPEPLNPFAVSSFVIPVLMSNDRQKLIAF</sequence>
<dbReference type="OrthoDB" id="2999773at2759"/>
<evidence type="ECO:0000313" key="1">
    <source>
        <dbReference type="EMBL" id="OAA63703.1"/>
    </source>
</evidence>
<reference evidence="1 2" key="1">
    <citation type="journal article" date="2016" name="Genome Biol. Evol.">
        <title>Divergent and convergent evolution of fungal pathogenicity.</title>
        <authorList>
            <person name="Shang Y."/>
            <person name="Xiao G."/>
            <person name="Zheng P."/>
            <person name="Cen K."/>
            <person name="Zhan S."/>
            <person name="Wang C."/>
        </authorList>
    </citation>
    <scope>NUCLEOTIDE SEQUENCE [LARGE SCALE GENOMIC DNA]</scope>
    <source>
        <strain evidence="1 2">RCEF 264</strain>
    </source>
</reference>
<organism evidence="1 2">
    <name type="scientific">Niveomyces insectorum RCEF 264</name>
    <dbReference type="NCBI Taxonomy" id="1081102"/>
    <lineage>
        <taxon>Eukaryota</taxon>
        <taxon>Fungi</taxon>
        <taxon>Dikarya</taxon>
        <taxon>Ascomycota</taxon>
        <taxon>Pezizomycotina</taxon>
        <taxon>Sordariomycetes</taxon>
        <taxon>Hypocreomycetidae</taxon>
        <taxon>Hypocreales</taxon>
        <taxon>Cordycipitaceae</taxon>
        <taxon>Niveomyces</taxon>
    </lineage>
</organism>
<dbReference type="Proteomes" id="UP000076874">
    <property type="component" value="Unassembled WGS sequence"/>
</dbReference>
<name>A0A167WEZ8_9HYPO</name>